<accession>A0A813X9L7</accession>
<gene>
    <name evidence="4" type="ORF">GPM918_LOCUS6793</name>
    <name evidence="5" type="ORF">OVA965_LOCUS8932</name>
    <name evidence="6" type="ORF">SRO942_LOCUS6793</name>
    <name evidence="7" type="ORF">TMI583_LOCUS8928</name>
</gene>
<evidence type="ECO:0000256" key="1">
    <source>
        <dbReference type="ARBA" id="ARBA00022490"/>
    </source>
</evidence>
<dbReference type="OrthoDB" id="6287070at2759"/>
<dbReference type="InterPro" id="IPR038765">
    <property type="entry name" value="Papain-like_cys_pep_sf"/>
</dbReference>
<dbReference type="EMBL" id="CAJOBC010001066">
    <property type="protein sequence ID" value="CAF3652587.1"/>
    <property type="molecule type" value="Genomic_DNA"/>
</dbReference>
<sequence>MGDEHSDGPKNRSSNLTTPPVGGGQPPFSRNVSNDDRQPSVQLNPKPPDARAPQGITFNHTQRTVDIPDNTWLPGFPYQVRGRVTCENEELYAIEAVKPLSGYTGLCPICQRRHVPLSPSRGYYATSRSLYDKLVSAQSSETSLQELRCERNKLPPLKKPLIGKNIGIQGESNSCYLDATLYCMFAYNDVFDKLIYSPEVKNNPHSDEQDSAISNVQTLLRDNIAHVLRSGKGYVRREAILHLRQQLGKATKDQTFSNDEKDPTEFLRACEKLFHYSPIKTIQYDEKPKDDYSNITSNFIWECFDDNIEKKSSTNVQTLFTNSLRQFQQKLAGVPPFLILVAPRHSRTERSYKYITPDLKIRLDDDLVQLCCLKCGVTAKNSEKEREFFHCPQCSLEYVQDSMSKVMCFCLNCVKEIHTTPEQLVDEKHSVKQIGNKALNKQVLELFAVLCIEKSHYVAFVKCKASPKQHFLQQTASQGENDQWLFFDSMSDRIDDQINIPSVSHAESFEEWIATAVKYEEKFFRFLDDQRKSTQYKQSLSTKDIMQLRLFRDGAFFFYECAQAIYT</sequence>
<dbReference type="InterPro" id="IPR028889">
    <property type="entry name" value="USP"/>
</dbReference>
<reference evidence="4" key="1">
    <citation type="submission" date="2021-02" db="EMBL/GenBank/DDBJ databases">
        <authorList>
            <person name="Nowell W R."/>
        </authorList>
    </citation>
    <scope>NUCLEOTIDE SEQUENCE</scope>
</reference>
<comment type="caution">
    <text evidence="4">The sequence shown here is derived from an EMBL/GenBank/DDBJ whole genome shotgun (WGS) entry which is preliminary data.</text>
</comment>
<dbReference type="Pfam" id="PF00443">
    <property type="entry name" value="UCH"/>
    <property type="match status" value="1"/>
</dbReference>
<evidence type="ECO:0000259" key="3">
    <source>
        <dbReference type="PROSITE" id="PS50235"/>
    </source>
</evidence>
<dbReference type="PROSITE" id="PS50235">
    <property type="entry name" value="USP_3"/>
    <property type="match status" value="1"/>
</dbReference>
<evidence type="ECO:0000313" key="6">
    <source>
        <dbReference type="EMBL" id="CAF3652587.1"/>
    </source>
</evidence>
<dbReference type="Proteomes" id="UP000663829">
    <property type="component" value="Unassembled WGS sequence"/>
</dbReference>
<name>A0A813X9L7_9BILA</name>
<keyword evidence="8" id="KW-1185">Reference proteome</keyword>
<dbReference type="AlphaFoldDB" id="A0A813X9L7"/>
<evidence type="ECO:0000256" key="2">
    <source>
        <dbReference type="SAM" id="MobiDB-lite"/>
    </source>
</evidence>
<dbReference type="Gene3D" id="3.90.70.10">
    <property type="entry name" value="Cysteine proteinases"/>
    <property type="match status" value="1"/>
</dbReference>
<dbReference type="EMBL" id="CAJNOQ010001066">
    <property type="protein sequence ID" value="CAF0865071.1"/>
    <property type="molecule type" value="Genomic_DNA"/>
</dbReference>
<protein>
    <recommendedName>
        <fullName evidence="3">USP domain-containing protein</fullName>
    </recommendedName>
</protein>
<feature type="compositionally biased region" description="Basic and acidic residues" evidence="2">
    <location>
        <begin position="1"/>
        <end position="10"/>
    </location>
</feature>
<proteinExistence type="predicted"/>
<keyword evidence="1" id="KW-0963">Cytoplasm</keyword>
<evidence type="ECO:0000313" key="4">
    <source>
        <dbReference type="EMBL" id="CAF0865071.1"/>
    </source>
</evidence>
<dbReference type="PANTHER" id="PTHR11830">
    <property type="entry name" value="40S RIBOSOMAL PROTEIN S3A"/>
    <property type="match status" value="1"/>
</dbReference>
<feature type="region of interest" description="Disordered" evidence="2">
    <location>
        <begin position="1"/>
        <end position="55"/>
    </location>
</feature>
<evidence type="ECO:0000313" key="8">
    <source>
        <dbReference type="Proteomes" id="UP000663829"/>
    </source>
</evidence>
<dbReference type="Proteomes" id="UP000681722">
    <property type="component" value="Unassembled WGS sequence"/>
</dbReference>
<dbReference type="InterPro" id="IPR001394">
    <property type="entry name" value="Peptidase_C19_UCH"/>
</dbReference>
<dbReference type="EMBL" id="CAJNOK010003084">
    <property type="protein sequence ID" value="CAF0887158.1"/>
    <property type="molecule type" value="Genomic_DNA"/>
</dbReference>
<dbReference type="SUPFAM" id="SSF54001">
    <property type="entry name" value="Cysteine proteinases"/>
    <property type="match status" value="1"/>
</dbReference>
<dbReference type="GO" id="GO:0004843">
    <property type="term" value="F:cysteine-type deubiquitinase activity"/>
    <property type="evidence" value="ECO:0007669"/>
    <property type="project" value="InterPro"/>
</dbReference>
<evidence type="ECO:0000313" key="7">
    <source>
        <dbReference type="EMBL" id="CAF3670050.1"/>
    </source>
</evidence>
<feature type="domain" description="USP" evidence="3">
    <location>
        <begin position="166"/>
        <end position="522"/>
    </location>
</feature>
<dbReference type="Proteomes" id="UP000677228">
    <property type="component" value="Unassembled WGS sequence"/>
</dbReference>
<dbReference type="EMBL" id="CAJOBA010003085">
    <property type="protein sequence ID" value="CAF3670050.1"/>
    <property type="molecule type" value="Genomic_DNA"/>
</dbReference>
<dbReference type="GO" id="GO:0016579">
    <property type="term" value="P:protein deubiquitination"/>
    <property type="evidence" value="ECO:0007669"/>
    <property type="project" value="InterPro"/>
</dbReference>
<dbReference type="Proteomes" id="UP000682733">
    <property type="component" value="Unassembled WGS sequence"/>
</dbReference>
<evidence type="ECO:0000313" key="5">
    <source>
        <dbReference type="EMBL" id="CAF0887158.1"/>
    </source>
</evidence>
<organism evidence="4 8">
    <name type="scientific">Didymodactylos carnosus</name>
    <dbReference type="NCBI Taxonomy" id="1234261"/>
    <lineage>
        <taxon>Eukaryota</taxon>
        <taxon>Metazoa</taxon>
        <taxon>Spiralia</taxon>
        <taxon>Gnathifera</taxon>
        <taxon>Rotifera</taxon>
        <taxon>Eurotatoria</taxon>
        <taxon>Bdelloidea</taxon>
        <taxon>Philodinida</taxon>
        <taxon>Philodinidae</taxon>
        <taxon>Didymodactylos</taxon>
    </lineage>
</organism>